<dbReference type="Gene3D" id="2.60.200.30">
    <property type="entry name" value="Probable inorganic polyphosphate/atp-NAD kinase, domain 2"/>
    <property type="match status" value="1"/>
</dbReference>
<dbReference type="PANTHER" id="PTHR20275:SF0">
    <property type="entry name" value="NAD KINASE"/>
    <property type="match status" value="1"/>
</dbReference>
<comment type="caution">
    <text evidence="1">The sequence shown here is derived from an EMBL/GenBank/DDBJ whole genome shotgun (WGS) entry which is preliminary data.</text>
</comment>
<evidence type="ECO:0008006" key="3">
    <source>
        <dbReference type="Google" id="ProtNLM"/>
    </source>
</evidence>
<dbReference type="InterPro" id="IPR017437">
    <property type="entry name" value="ATP-NAD_kinase_PpnK-typ_C"/>
</dbReference>
<reference evidence="1" key="1">
    <citation type="submission" date="2019-09" db="EMBL/GenBank/DDBJ databases">
        <title>Draft genome information of white flower Hibiscus syriacus.</title>
        <authorList>
            <person name="Kim Y.-M."/>
        </authorList>
    </citation>
    <scope>NUCLEOTIDE SEQUENCE [LARGE SCALE GENOMIC DNA]</scope>
    <source>
        <strain evidence="1">YM2019G1</strain>
    </source>
</reference>
<keyword evidence="2" id="KW-1185">Reference proteome</keyword>
<evidence type="ECO:0000313" key="1">
    <source>
        <dbReference type="EMBL" id="KAE8691680.1"/>
    </source>
</evidence>
<dbReference type="Pfam" id="PF20143">
    <property type="entry name" value="NAD_kinase_C"/>
    <property type="match status" value="1"/>
</dbReference>
<accession>A0A6A2ZJ57</accession>
<evidence type="ECO:0000313" key="2">
    <source>
        <dbReference type="Proteomes" id="UP000436088"/>
    </source>
</evidence>
<dbReference type="PANTHER" id="PTHR20275">
    <property type="entry name" value="NAD KINASE"/>
    <property type="match status" value="1"/>
</dbReference>
<dbReference type="AlphaFoldDB" id="A0A6A2ZJ57"/>
<name>A0A6A2ZJ57_HIBSY</name>
<dbReference type="GO" id="GO:0003951">
    <property type="term" value="F:NAD+ kinase activity"/>
    <property type="evidence" value="ECO:0007669"/>
    <property type="project" value="InterPro"/>
</dbReference>
<dbReference type="SUPFAM" id="SSF111331">
    <property type="entry name" value="NAD kinase/diacylglycerol kinase-like"/>
    <property type="match status" value="1"/>
</dbReference>
<protein>
    <recommendedName>
        <fullName evidence="3">NAD(+) kinase</fullName>
    </recommendedName>
</protein>
<dbReference type="GO" id="GO:0019674">
    <property type="term" value="P:NAD+ metabolic process"/>
    <property type="evidence" value="ECO:0007669"/>
    <property type="project" value="InterPro"/>
</dbReference>
<dbReference type="GO" id="GO:0006741">
    <property type="term" value="P:NADP+ biosynthetic process"/>
    <property type="evidence" value="ECO:0007669"/>
    <property type="project" value="TreeGrafter"/>
</dbReference>
<dbReference type="InterPro" id="IPR016064">
    <property type="entry name" value="NAD/diacylglycerol_kinase_sf"/>
</dbReference>
<dbReference type="EMBL" id="VEPZ02001146">
    <property type="protein sequence ID" value="KAE8691680.1"/>
    <property type="molecule type" value="Genomic_DNA"/>
</dbReference>
<dbReference type="Proteomes" id="UP000436088">
    <property type="component" value="Unassembled WGS sequence"/>
</dbReference>
<organism evidence="1 2">
    <name type="scientific">Hibiscus syriacus</name>
    <name type="common">Rose of Sharon</name>
    <dbReference type="NCBI Taxonomy" id="106335"/>
    <lineage>
        <taxon>Eukaryota</taxon>
        <taxon>Viridiplantae</taxon>
        <taxon>Streptophyta</taxon>
        <taxon>Embryophyta</taxon>
        <taxon>Tracheophyta</taxon>
        <taxon>Spermatophyta</taxon>
        <taxon>Magnoliopsida</taxon>
        <taxon>eudicotyledons</taxon>
        <taxon>Gunneridae</taxon>
        <taxon>Pentapetalae</taxon>
        <taxon>rosids</taxon>
        <taxon>malvids</taxon>
        <taxon>Malvales</taxon>
        <taxon>Malvaceae</taxon>
        <taxon>Malvoideae</taxon>
        <taxon>Hibiscus</taxon>
    </lineage>
</organism>
<proteinExistence type="predicted"/>
<sequence>MLQQLQVPGILFTPICPHSLSFRPLILPEHVTVRIMVPFNSGSPAWASFDGKDRKLLVAGDALLCSMAPWPVPTARQVDSTTDFLRSIHDGLHWNLRKTQSFDGPRDI</sequence>
<gene>
    <name evidence="1" type="ORF">F3Y22_tig00110885pilonHSYRG00069</name>
</gene>